<evidence type="ECO:0008006" key="3">
    <source>
        <dbReference type="Google" id="ProtNLM"/>
    </source>
</evidence>
<comment type="caution">
    <text evidence="1">The sequence shown here is derived from an EMBL/GenBank/DDBJ whole genome shotgun (WGS) entry which is preliminary data.</text>
</comment>
<dbReference type="RefSeq" id="WP_161765528.1">
    <property type="nucleotide sequence ID" value="NZ_JAAATW010000001.1"/>
</dbReference>
<keyword evidence="2" id="KW-1185">Reference proteome</keyword>
<dbReference type="EMBL" id="JAAATW010000001">
    <property type="protein sequence ID" value="NBE06538.1"/>
    <property type="molecule type" value="Genomic_DNA"/>
</dbReference>
<accession>A0ABW9Y206</accession>
<sequence length="187" mass="20413">MDRAAAHHQAVANRRAFRLPGYVTYAEAGFEGDWTCPIQITSGNRSGPVIVTKDWLDAPSAIAHRETLLRLGYLPEMPFNAVLDRALARAGLARSDIYITPVFKLMPSTRSYPIPMRDIRASFEAITRFELIGSRPIAAGKDAIRALTAAGIDHIPVAHPSARGFDFETRAEALASAFSRACSEMTA</sequence>
<gene>
    <name evidence="1" type="ORF">GU920_03270</name>
</gene>
<dbReference type="Proteomes" id="UP001517376">
    <property type="component" value="Unassembled WGS sequence"/>
</dbReference>
<dbReference type="SUPFAM" id="SSF52141">
    <property type="entry name" value="Uracil-DNA glycosylase-like"/>
    <property type="match status" value="1"/>
</dbReference>
<dbReference type="InterPro" id="IPR036895">
    <property type="entry name" value="Uracil-DNA_glycosylase-like_sf"/>
</dbReference>
<proteinExistence type="predicted"/>
<protein>
    <recommendedName>
        <fullName evidence="3">Uracil-DNA glycosylase-like domain-containing protein</fullName>
    </recommendedName>
</protein>
<evidence type="ECO:0000313" key="1">
    <source>
        <dbReference type="EMBL" id="NBE06538.1"/>
    </source>
</evidence>
<evidence type="ECO:0000313" key="2">
    <source>
        <dbReference type="Proteomes" id="UP001517376"/>
    </source>
</evidence>
<dbReference type="Gene3D" id="3.40.470.10">
    <property type="entry name" value="Uracil-DNA glycosylase-like domain"/>
    <property type="match status" value="1"/>
</dbReference>
<name>A0ABW9Y206_9RHOB</name>
<organism evidence="1 2">
    <name type="scientific">Paragemmobacter ruber</name>
    <dbReference type="NCBI Taxonomy" id="1985673"/>
    <lineage>
        <taxon>Bacteria</taxon>
        <taxon>Pseudomonadati</taxon>
        <taxon>Pseudomonadota</taxon>
        <taxon>Alphaproteobacteria</taxon>
        <taxon>Rhodobacterales</taxon>
        <taxon>Paracoccaceae</taxon>
        <taxon>Paragemmobacter</taxon>
    </lineage>
</organism>
<reference evidence="2" key="1">
    <citation type="submission" date="2020-01" db="EMBL/GenBank/DDBJ databases">
        <title>Sphingomonas sp. strain CSW-10.</title>
        <authorList>
            <person name="Chen W.-M."/>
        </authorList>
    </citation>
    <scope>NUCLEOTIDE SEQUENCE [LARGE SCALE GENOMIC DNA]</scope>
    <source>
        <strain evidence="2">CCP-1</strain>
    </source>
</reference>